<keyword evidence="3" id="KW-1185">Reference proteome</keyword>
<dbReference type="Pfam" id="PF07716">
    <property type="entry name" value="bZIP_2"/>
    <property type="match status" value="1"/>
</dbReference>
<feature type="region of interest" description="Disordered" evidence="1">
    <location>
        <begin position="113"/>
        <end position="189"/>
    </location>
</feature>
<evidence type="ECO:0000313" key="2">
    <source>
        <dbReference type="EnsemblMetazoa" id="PPA19745.1"/>
    </source>
</evidence>
<sequence length="265" mass="29927">MISTMKGFFKRYIPTSDPDDLHTAPLPEEELAPWRIAAVKAEVEELNSAFHPVGAAASPINAVTSRHSARLDAQPRFSSLSPSQSIGSGMSNLDIDSDSTLCPGSNITVRSAGRVVKKRGSTTPKNVSGEFSRESSMEGGPSKRTRSYKLKNDKQRSDPEYQKMRRENNEAVKRSRIKKEQKEAEAKKKVDEERELYRGAIRYELQMLLERHEWDSIVHSAGLFIMPETTLSLNLGNMTTEQWSLVEDIRKEVEQKAMRAARRNF</sequence>
<dbReference type="Gene3D" id="1.20.5.170">
    <property type="match status" value="1"/>
</dbReference>
<organism evidence="2 3">
    <name type="scientific">Pristionchus pacificus</name>
    <name type="common">Parasitic nematode worm</name>
    <dbReference type="NCBI Taxonomy" id="54126"/>
    <lineage>
        <taxon>Eukaryota</taxon>
        <taxon>Metazoa</taxon>
        <taxon>Ecdysozoa</taxon>
        <taxon>Nematoda</taxon>
        <taxon>Chromadorea</taxon>
        <taxon>Rhabditida</taxon>
        <taxon>Rhabditina</taxon>
        <taxon>Diplogasteromorpha</taxon>
        <taxon>Diplogasteroidea</taxon>
        <taxon>Neodiplogasteridae</taxon>
        <taxon>Pristionchus</taxon>
    </lineage>
</organism>
<feature type="compositionally biased region" description="Basic and acidic residues" evidence="1">
    <location>
        <begin position="150"/>
        <end position="189"/>
    </location>
</feature>
<dbReference type="SUPFAM" id="SSF57959">
    <property type="entry name" value="Leucine zipper domain"/>
    <property type="match status" value="1"/>
</dbReference>
<evidence type="ECO:0000256" key="1">
    <source>
        <dbReference type="SAM" id="MobiDB-lite"/>
    </source>
</evidence>
<reference evidence="3" key="1">
    <citation type="journal article" date="2008" name="Nat. Genet.">
        <title>The Pristionchus pacificus genome provides a unique perspective on nematode lifestyle and parasitism.</title>
        <authorList>
            <person name="Dieterich C."/>
            <person name="Clifton S.W."/>
            <person name="Schuster L.N."/>
            <person name="Chinwalla A."/>
            <person name="Delehaunty K."/>
            <person name="Dinkelacker I."/>
            <person name="Fulton L."/>
            <person name="Fulton R."/>
            <person name="Godfrey J."/>
            <person name="Minx P."/>
            <person name="Mitreva M."/>
            <person name="Roeseler W."/>
            <person name="Tian H."/>
            <person name="Witte H."/>
            <person name="Yang S.P."/>
            <person name="Wilson R.K."/>
            <person name="Sommer R.J."/>
        </authorList>
    </citation>
    <scope>NUCLEOTIDE SEQUENCE [LARGE SCALE GENOMIC DNA]</scope>
    <source>
        <strain evidence="3">PS312</strain>
    </source>
</reference>
<proteinExistence type="predicted"/>
<reference evidence="2" key="2">
    <citation type="submission" date="2022-06" db="UniProtKB">
        <authorList>
            <consortium name="EnsemblMetazoa"/>
        </authorList>
    </citation>
    <scope>IDENTIFICATION</scope>
    <source>
        <strain evidence="2">PS312</strain>
    </source>
</reference>
<evidence type="ECO:0000313" key="3">
    <source>
        <dbReference type="Proteomes" id="UP000005239"/>
    </source>
</evidence>
<dbReference type="InterPro" id="IPR046347">
    <property type="entry name" value="bZIP_sf"/>
</dbReference>
<accession>A0A8R1UCX9</accession>
<name>A0A2A6CVG6_PRIPA</name>
<dbReference type="Proteomes" id="UP000005239">
    <property type="component" value="Unassembled WGS sequence"/>
</dbReference>
<dbReference type="GO" id="GO:0003700">
    <property type="term" value="F:DNA-binding transcription factor activity"/>
    <property type="evidence" value="ECO:0007669"/>
    <property type="project" value="InterPro"/>
</dbReference>
<dbReference type="EnsemblMetazoa" id="PPA19745.1">
    <property type="protein sequence ID" value="PPA19745.1"/>
    <property type="gene ID" value="WBGene00109299"/>
</dbReference>
<gene>
    <name evidence="2" type="primary">WBGene00109299</name>
</gene>
<accession>A0A2A6CVG6</accession>
<dbReference type="InterPro" id="IPR004827">
    <property type="entry name" value="bZIP"/>
</dbReference>
<dbReference type="AlphaFoldDB" id="A0A2A6CVG6"/>
<protein>
    <submittedName>
        <fullName evidence="2">BZIP domain-containing protein</fullName>
    </submittedName>
</protein>